<protein>
    <recommendedName>
        <fullName evidence="1">DUF3730 domain-containing protein</fullName>
    </recommendedName>
</protein>
<dbReference type="InterPro" id="IPR045163">
    <property type="entry name" value="Focadhesin/RST1"/>
</dbReference>
<evidence type="ECO:0000259" key="1">
    <source>
        <dbReference type="Pfam" id="PF12530"/>
    </source>
</evidence>
<dbReference type="Proteomes" id="UP000657918">
    <property type="component" value="Chromosome 16"/>
</dbReference>
<feature type="domain" description="DUF3730" evidence="1">
    <location>
        <begin position="533"/>
        <end position="758"/>
    </location>
</feature>
<dbReference type="EMBL" id="JADGMS010000016">
    <property type="protein sequence ID" value="KAF9666369.1"/>
    <property type="molecule type" value="Genomic_DNA"/>
</dbReference>
<evidence type="ECO:0000313" key="2">
    <source>
        <dbReference type="EMBL" id="KAF9666369.1"/>
    </source>
</evidence>
<dbReference type="InterPro" id="IPR022542">
    <property type="entry name" value="FOCAD/RST1_DUF3730"/>
</dbReference>
<organism evidence="2 3">
    <name type="scientific">Salix dunnii</name>
    <dbReference type="NCBI Taxonomy" id="1413687"/>
    <lineage>
        <taxon>Eukaryota</taxon>
        <taxon>Viridiplantae</taxon>
        <taxon>Streptophyta</taxon>
        <taxon>Embryophyta</taxon>
        <taxon>Tracheophyta</taxon>
        <taxon>Spermatophyta</taxon>
        <taxon>Magnoliopsida</taxon>
        <taxon>eudicotyledons</taxon>
        <taxon>Gunneridae</taxon>
        <taxon>Pentapetalae</taxon>
        <taxon>rosids</taxon>
        <taxon>fabids</taxon>
        <taxon>Malpighiales</taxon>
        <taxon>Salicaceae</taxon>
        <taxon>Saliceae</taxon>
        <taxon>Salix</taxon>
    </lineage>
</organism>
<reference evidence="2 3" key="1">
    <citation type="submission" date="2020-10" db="EMBL/GenBank/DDBJ databases">
        <title>Plant Genome Project.</title>
        <authorList>
            <person name="Zhang R.-G."/>
        </authorList>
    </citation>
    <scope>NUCLEOTIDE SEQUENCE [LARGE SCALE GENOMIC DNA]</scope>
    <source>
        <strain evidence="2">FAFU-HL-1</strain>
        <tissue evidence="2">Leaf</tissue>
    </source>
</reference>
<feature type="domain" description="DUF3730" evidence="1">
    <location>
        <begin position="82"/>
        <end position="361"/>
    </location>
</feature>
<dbReference type="OrthoDB" id="6125419at2759"/>
<dbReference type="PANTHER" id="PTHR16212">
    <property type="entry name" value="FOCADHESIN FAMILY MEMBER"/>
    <property type="match status" value="1"/>
</dbReference>
<dbReference type="InterPro" id="IPR016024">
    <property type="entry name" value="ARM-type_fold"/>
</dbReference>
<name>A0A835JD38_9ROSI</name>
<evidence type="ECO:0000313" key="3">
    <source>
        <dbReference type="Proteomes" id="UP000657918"/>
    </source>
</evidence>
<dbReference type="Pfam" id="PF12530">
    <property type="entry name" value="DUF3730"/>
    <property type="match status" value="2"/>
</dbReference>
<keyword evidence="3" id="KW-1185">Reference proteome</keyword>
<dbReference type="GO" id="GO:0060147">
    <property type="term" value="P:regulation of post-transcriptional gene silencing"/>
    <property type="evidence" value="ECO:0007669"/>
    <property type="project" value="InterPro"/>
</dbReference>
<proteinExistence type="predicted"/>
<dbReference type="PANTHER" id="PTHR16212:SF4">
    <property type="entry name" value="FOCADHESIN"/>
    <property type="match status" value="1"/>
</dbReference>
<comment type="caution">
    <text evidence="2">The sequence shown here is derived from an EMBL/GenBank/DDBJ whole genome shotgun (WGS) entry which is preliminary data.</text>
</comment>
<sequence length="1874" mass="207306">MDSYTPLLQKTRVPQPSLQKFAVISIFSKLRSAPSYLDPDSEPGREAISQCLHSPSPAVVDQAVRELCRLLLDSRLNLSRTLLELQSALEGSDPKFVGLFVKAIGFVVRVGFQRNHGSWRFPSIENHPFVKILLSRTEVQSELVQQVLLFFGQNRRLGMVEICEFLRPFLNFSILRVPFSNSSSSLFARQLISSMASFCCSFPDEAIPVLKLLISCLKHASHKNSDELKNSFYFLECIVDAYTVVLRHLVGTGSLVAEAQLFGVEVSDSILSLLTCHHGHAGASEPIVELVKRLFIVQKDLSLQYMPEISSTLLSLFVVLIQSDLEYELLSLLKLLNFLLKWKSEREYEVGRVKCAMSEELLFTFPVINLLSSTSRSIKGEAAELLVMLEKVLAELSKAPKAGIATKGGSPTISSLGSIAYRLLQCLWYQDQILLPTPILNFASSGETDVKVMHQKLRLWASQLRKYILSIVDRRKSSLSTSQSQELFIRELPPLLCAIIGVLVMHRSFGDEAIDLLGAIGIVDPKQGVPLLLAILFYSNIFTSKDISYQNMLPKLLALLPSLASHSVMIPLIIQTILPMLQKDGKPVLYATGARLLCQTWTINDRAFGSLQAILLPKGLTEFKYERNILISLATSIRDVCRKNPDRGVDLILSVSACIENQDHVIKALGFQSLAHLCEADVIDFYTAWDVIGKHVVDYTTDPALAQSICLLLRWGAMDAEAYSEASRNVLQILWVIGTSVHVSQALEWARARIFAFEALSQYEVTHIQIGIPDFKRVNTELLLCETNLDVLTAMEGFQVKIITHEHVNRRRLVKEKKVAGSKIEKLLNVFPQALFTSVYQMSNKSAGIKGSAGQLPGAALLCLSFTPKDVNSQRLSRVSLDSHAGYESALVEIAASLQLSRNIFIALLSLQSWKSFMQRWIRANISSLDAKAPSVSSDKTSKAATDILKSVMRLAEESIPSSAENIALAIGALCVVLAPSTHTVKSTASKFLLNWLFQNEHDHRQWSAAISLGLVSSCLHVTDHKQKLENITGLIKVLHGSKSILVKGACGLGLGFACQDLLTRVEAAENVDMDKEKYKAQEVDLLGKILRTLLLMTSQLSNASYDVLESLLPYFSMGGNDMEINLTSDQLLEKCDDLEEDPWGVAGLVLGLGISFNAIYRAGAHDAMLKIKDLIISWIPHVNSLVMNSSFSSEGREKALSIGSCLTLPYVVAFCRRVEMINDNELDQLLKGYHELISELLSVKKSSTFHQSLMLASCVGVGSLLACILNEGVHPLEVECVKGLLEMFRKCYCSSCPPIICLGGMLGVVNSMGAGAGILVHAHHFSASIKTAYEQKESSHILGPLLSSPVCEPHLTTLVQEMFLIAQNSDDLKMQQNAAWAVSFLRNGLWSKELPNAERYDKTDDDSKTISHNFPEDNLVMKLTIWLMHLNNSGVGYDGGSLKAGAIAHVATVVTVLRCLSQAPRLPTVDWGLIIRRCMRYEAQVSEVLSPDSALKRGAVREECVQFSIAHANQFDSLLTFLDELSDLTRFRTLELNLQSCLLFHLAGLIKVFSGSRIEKLFDDIAEYFCSEFLYQGYTPDQKSSLRISCWVGLYQCLEEAVLSSVQYISNLEKCIEVLFHLLPASESATFTGVDLPNSAEEWRVAVQCLAKAQGDWLLAFLLVPLGDLVQGGSRSNEVLKKIQLKVKLVRMGSIPLTELGRLKAYMLNSKSKDIWNLLAEVVAALQYADGSVKRQWLVDAVEISCVSSYPSTALLFLGLLSGSSCKYGSLLTLDQVSVLSDLPVTLPSLVTEPSWEVVAESFVSNLLTSTERIYYSVTEKGLPDNTSSAQPIDGSEKDIASFLLHVMYHTCICLKEYLPLEKQLRLANMLVT</sequence>
<gene>
    <name evidence="2" type="ORF">SADUNF_Sadunf16G0222300</name>
</gene>
<dbReference type="SUPFAM" id="SSF48371">
    <property type="entry name" value="ARM repeat"/>
    <property type="match status" value="3"/>
</dbReference>
<accession>A0A835JD38</accession>